<keyword evidence="1 4" id="KW-0560">Oxidoreductase</keyword>
<feature type="region of interest" description="Disordered" evidence="2">
    <location>
        <begin position="295"/>
        <end position="319"/>
    </location>
</feature>
<name>A0ABV2QKB6_9MICO</name>
<evidence type="ECO:0000256" key="2">
    <source>
        <dbReference type="SAM" id="MobiDB-lite"/>
    </source>
</evidence>
<organism evidence="4 5">
    <name type="scientific">Conyzicola nivalis</name>
    <dbReference type="NCBI Taxonomy" id="1477021"/>
    <lineage>
        <taxon>Bacteria</taxon>
        <taxon>Bacillati</taxon>
        <taxon>Actinomycetota</taxon>
        <taxon>Actinomycetes</taxon>
        <taxon>Micrococcales</taxon>
        <taxon>Microbacteriaceae</taxon>
        <taxon>Conyzicola</taxon>
    </lineage>
</organism>
<dbReference type="PANTHER" id="PTHR43244:SF1">
    <property type="entry name" value="5,10-METHYLENETETRAHYDROMETHANOPTERIN REDUCTASE"/>
    <property type="match status" value="1"/>
</dbReference>
<protein>
    <submittedName>
        <fullName evidence="4">5,10-methylenetetrahydromethanopterin reductase</fullName>
        <ecNumber evidence="4">1.5.98.2</ecNumber>
    </submittedName>
</protein>
<evidence type="ECO:0000256" key="1">
    <source>
        <dbReference type="ARBA" id="ARBA00023002"/>
    </source>
</evidence>
<dbReference type="PANTHER" id="PTHR43244">
    <property type="match status" value="1"/>
</dbReference>
<evidence type="ECO:0000259" key="3">
    <source>
        <dbReference type="Pfam" id="PF00296"/>
    </source>
</evidence>
<accession>A0ABV2QKB6</accession>
<dbReference type="Proteomes" id="UP001549257">
    <property type="component" value="Unassembled WGS sequence"/>
</dbReference>
<evidence type="ECO:0000313" key="5">
    <source>
        <dbReference type="Proteomes" id="UP001549257"/>
    </source>
</evidence>
<dbReference type="EC" id="1.5.98.2" evidence="4"/>
<comment type="caution">
    <text evidence="4">The sequence shown here is derived from an EMBL/GenBank/DDBJ whole genome shotgun (WGS) entry which is preliminary data.</text>
</comment>
<dbReference type="GO" id="GO:0018537">
    <property type="term" value="F:coenzyme F420-dependent N5,N10-methenyltetrahydromethanopterin reductase activity"/>
    <property type="evidence" value="ECO:0007669"/>
    <property type="project" value="UniProtKB-EC"/>
</dbReference>
<dbReference type="EMBL" id="JBEPSJ010000001">
    <property type="protein sequence ID" value="MET4581479.1"/>
    <property type="molecule type" value="Genomic_DNA"/>
</dbReference>
<proteinExistence type="predicted"/>
<dbReference type="InterPro" id="IPR011251">
    <property type="entry name" value="Luciferase-like_dom"/>
</dbReference>
<dbReference type="Gene3D" id="3.20.20.30">
    <property type="entry name" value="Luciferase-like domain"/>
    <property type="match status" value="1"/>
</dbReference>
<reference evidence="4 5" key="1">
    <citation type="submission" date="2024-06" db="EMBL/GenBank/DDBJ databases">
        <title>Sorghum-associated microbial communities from plants grown in Nebraska, USA.</title>
        <authorList>
            <person name="Schachtman D."/>
        </authorList>
    </citation>
    <scope>NUCLEOTIDE SEQUENCE [LARGE SCALE GENOMIC DNA]</scope>
    <source>
        <strain evidence="4 5">2857</strain>
    </source>
</reference>
<feature type="domain" description="Luciferase-like" evidence="3">
    <location>
        <begin position="14"/>
        <end position="235"/>
    </location>
</feature>
<sequence>MDTIAAPRLGMTFTSAMDPEQLVTVATSTERHGLDELWVFEDCFGASSIPLVTAALAATTRIRVGIALAPVPLRNPALMAMEFATLARLFPARFVPGIGTGVSEWMAQAGEAVASPMALLRESAVAVTRLLHGEEVTVDGRYVHLDRVRLTRPPADRMTPFIGAGGPRMQALAGELGAGTILGTGLTEEDIELRCRQTLTAAREAGKTGHEIVLLHVVATGDHAHARVDAELVYWGSPAGIGAGAAGDAEEVAGSIRRAAGLGVTSVSVMATQDVADIGEFIRFVGEDVRPLLTARAAPPSRAPRAAEGNASPRHPPRS</sequence>
<dbReference type="Pfam" id="PF00296">
    <property type="entry name" value="Bac_luciferase"/>
    <property type="match status" value="1"/>
</dbReference>
<feature type="compositionally biased region" description="Low complexity" evidence="2">
    <location>
        <begin position="295"/>
        <end position="307"/>
    </location>
</feature>
<keyword evidence="5" id="KW-1185">Reference proteome</keyword>
<evidence type="ECO:0000313" key="4">
    <source>
        <dbReference type="EMBL" id="MET4581479.1"/>
    </source>
</evidence>
<dbReference type="CDD" id="cd01097">
    <property type="entry name" value="Tetrahydromethanopterin_reductase"/>
    <property type="match status" value="1"/>
</dbReference>
<dbReference type="RefSeq" id="WP_354023647.1">
    <property type="nucleotide sequence ID" value="NZ_JBEPSJ010000001.1"/>
</dbReference>
<dbReference type="InterPro" id="IPR050564">
    <property type="entry name" value="F420-G6PD/mer"/>
</dbReference>
<gene>
    <name evidence="4" type="ORF">ABIE21_000969</name>
</gene>
<dbReference type="InterPro" id="IPR036661">
    <property type="entry name" value="Luciferase-like_sf"/>
</dbReference>
<dbReference type="SUPFAM" id="SSF51679">
    <property type="entry name" value="Bacterial luciferase-like"/>
    <property type="match status" value="1"/>
</dbReference>